<dbReference type="STRING" id="161767.ENSAPEP00000026905"/>
<evidence type="ECO:0000313" key="2">
    <source>
        <dbReference type="Proteomes" id="UP000265080"/>
    </source>
</evidence>
<accession>A0A3P8TLL0</accession>
<dbReference type="GeneTree" id="ENSGT00990000208107"/>
<sequence length="217" mass="24494">AVSASFFFSSKPSCYQPKSRKPTRLHELLNLPHYTSRSFLCRSYQHLAYRSVAICLSLCPTRILDCAESGTCRRGDHRGVWEDAYKHRIPDKTCFKQPVVEQPEDNCKAFNACVGLSQLLRSTALCRPISGGDMMVEIYAGEPISFKIEEYAGGFYCESLESPSINCMVSEYWIVCNSWGEPLVSWNECRGIMTNSLYGDSIVPPTYLQRLTTDPSL</sequence>
<organism evidence="1 2">
    <name type="scientific">Amphiprion percula</name>
    <name type="common">Orange clownfish</name>
    <name type="synonym">Lutjanus percula</name>
    <dbReference type="NCBI Taxonomy" id="161767"/>
    <lineage>
        <taxon>Eukaryota</taxon>
        <taxon>Metazoa</taxon>
        <taxon>Chordata</taxon>
        <taxon>Craniata</taxon>
        <taxon>Vertebrata</taxon>
        <taxon>Euteleostomi</taxon>
        <taxon>Actinopterygii</taxon>
        <taxon>Neopterygii</taxon>
        <taxon>Teleostei</taxon>
        <taxon>Neoteleostei</taxon>
        <taxon>Acanthomorphata</taxon>
        <taxon>Ovalentaria</taxon>
        <taxon>Pomacentridae</taxon>
        <taxon>Amphiprion</taxon>
    </lineage>
</organism>
<dbReference type="AlphaFoldDB" id="A0A3P8TLL0"/>
<dbReference type="Proteomes" id="UP000265080">
    <property type="component" value="Chromosome 13"/>
</dbReference>
<reference evidence="1" key="2">
    <citation type="submission" date="2025-08" db="UniProtKB">
        <authorList>
            <consortium name="Ensembl"/>
        </authorList>
    </citation>
    <scope>IDENTIFICATION</scope>
</reference>
<dbReference type="Ensembl" id="ENSAPET00000027625.1">
    <property type="protein sequence ID" value="ENSAPEP00000026905.1"/>
    <property type="gene ID" value="ENSAPEG00000019062.1"/>
</dbReference>
<protein>
    <submittedName>
        <fullName evidence="1">Uncharacterized protein</fullName>
    </submittedName>
</protein>
<name>A0A3P8TLL0_AMPPE</name>
<proteinExistence type="predicted"/>
<keyword evidence="2" id="KW-1185">Reference proteome</keyword>
<dbReference type="Gene3D" id="3.90.70.10">
    <property type="entry name" value="Cysteine proteinases"/>
    <property type="match status" value="1"/>
</dbReference>
<dbReference type="InterPro" id="IPR038765">
    <property type="entry name" value="Papain-like_cys_pep_sf"/>
</dbReference>
<reference evidence="1" key="3">
    <citation type="submission" date="2025-09" db="UniProtKB">
        <authorList>
            <consortium name="Ensembl"/>
        </authorList>
    </citation>
    <scope>IDENTIFICATION</scope>
</reference>
<evidence type="ECO:0000313" key="1">
    <source>
        <dbReference type="Ensembl" id="ENSAPEP00000026905.1"/>
    </source>
</evidence>
<reference evidence="1 2" key="1">
    <citation type="submission" date="2018-03" db="EMBL/GenBank/DDBJ databases">
        <title>Finding Nemo's genes: A chromosome-scale reference assembly of the genome of the orange clownfish Amphiprion percula.</title>
        <authorList>
            <person name="Lehmann R."/>
        </authorList>
    </citation>
    <scope>NUCLEOTIDE SEQUENCE</scope>
</reference>
<dbReference type="SUPFAM" id="SSF54001">
    <property type="entry name" value="Cysteine proteinases"/>
    <property type="match status" value="1"/>
</dbReference>